<dbReference type="KEGG" id="bcg:BCG9842_B2380"/>
<proteinExistence type="predicted"/>
<dbReference type="HOGENOM" id="CLU_1891902_0_0_9"/>
<evidence type="ECO:0000313" key="1">
    <source>
        <dbReference type="EMBL" id="ACK95081.1"/>
    </source>
</evidence>
<gene>
    <name evidence="1" type="ordered locus">BCG9842_B2380</name>
</gene>
<protein>
    <submittedName>
        <fullName evidence="1">Uncharacterized protein</fullName>
    </submittedName>
</protein>
<dbReference type="Proteomes" id="UP000006744">
    <property type="component" value="Chromosome"/>
</dbReference>
<name>B7IKJ2_BACC2</name>
<organism evidence="1 2">
    <name type="scientific">Bacillus cereus (strain G9842)</name>
    <dbReference type="NCBI Taxonomy" id="405531"/>
    <lineage>
        <taxon>Bacteria</taxon>
        <taxon>Bacillati</taxon>
        <taxon>Bacillota</taxon>
        <taxon>Bacilli</taxon>
        <taxon>Bacillales</taxon>
        <taxon>Bacillaceae</taxon>
        <taxon>Bacillus</taxon>
        <taxon>Bacillus cereus group</taxon>
    </lineage>
</organism>
<accession>B7IKJ2</accession>
<reference evidence="1 2" key="1">
    <citation type="submission" date="2008-10" db="EMBL/GenBank/DDBJ databases">
        <title>Genome sequence of Bacillus cereus G9842.</title>
        <authorList>
            <person name="Dodson R.J."/>
            <person name="Durkin A.S."/>
            <person name="Rosovitz M.J."/>
            <person name="Rasko D.A."/>
            <person name="Hoffmaster A."/>
            <person name="Ravel J."/>
            <person name="Sutton G."/>
        </authorList>
    </citation>
    <scope>NUCLEOTIDE SEQUENCE [LARGE SCALE GENOMIC DNA]</scope>
    <source>
        <strain evidence="1 2">G9842</strain>
    </source>
</reference>
<dbReference type="AlphaFoldDB" id="B7IKJ2"/>
<evidence type="ECO:0000313" key="2">
    <source>
        <dbReference type="Proteomes" id="UP000006744"/>
    </source>
</evidence>
<dbReference type="EMBL" id="CP001186">
    <property type="protein sequence ID" value="ACK95081.1"/>
    <property type="molecule type" value="Genomic_DNA"/>
</dbReference>
<dbReference type="RefSeq" id="WP_000282650.1">
    <property type="nucleotide sequence ID" value="NC_011772.1"/>
</dbReference>
<sequence>MYNNYWNPNQGLMYPNVYPNYENNPNYIPIEDPNYRMTHPNAGPSMDPNYEMMYPNSSEDSGYQFSHDLNQSNVHGYRDERQPETYLYIREAKQTRLGDKFWSFSWKPQTVQPGQYLLAFLNAPDMNVINGDGK</sequence>